<keyword evidence="2" id="KW-0456">Lyase</keyword>
<dbReference type="InterPro" id="IPR014748">
    <property type="entry name" value="Enoyl-CoA_hydra_C"/>
</dbReference>
<keyword evidence="4" id="KW-1185">Reference proteome</keyword>
<gene>
    <name evidence="3" type="ORF">DM868_08970</name>
</gene>
<evidence type="ECO:0000256" key="1">
    <source>
        <dbReference type="ARBA" id="ARBA00023098"/>
    </source>
</evidence>
<dbReference type="PANTHER" id="PTHR11941">
    <property type="entry name" value="ENOYL-COA HYDRATASE-RELATED"/>
    <property type="match status" value="1"/>
</dbReference>
<keyword evidence="3" id="KW-0413">Isomerase</keyword>
<proteinExistence type="predicted"/>
<dbReference type="OrthoDB" id="27846at2157"/>
<dbReference type="SUPFAM" id="SSF52096">
    <property type="entry name" value="ClpP/crotonase"/>
    <property type="match status" value="1"/>
</dbReference>
<name>A0A4U5J9T3_9EURY</name>
<dbReference type="Gene3D" id="1.10.12.10">
    <property type="entry name" value="Lyase 2-enoyl-coa Hydratase, Chain A, domain 2"/>
    <property type="match status" value="1"/>
</dbReference>
<dbReference type="Proteomes" id="UP000308037">
    <property type="component" value="Unassembled WGS sequence"/>
</dbReference>
<dbReference type="RefSeq" id="WP_137276544.1">
    <property type="nucleotide sequence ID" value="NZ_QKNX01000003.1"/>
</dbReference>
<dbReference type="GO" id="GO:0016853">
    <property type="term" value="F:isomerase activity"/>
    <property type="evidence" value="ECO:0007669"/>
    <property type="project" value="UniProtKB-KW"/>
</dbReference>
<reference evidence="3 4" key="1">
    <citation type="submission" date="2019-04" db="EMBL/GenBank/DDBJ databases">
        <title>Natronomonas sp. F20-122 a newhaloarchaeon isolated from a saline saltern of Isla Bacuta, Huelva, Spain.</title>
        <authorList>
            <person name="Duran-Viseras A."/>
            <person name="Sanchez-Porro C."/>
            <person name="Ventosa A."/>
        </authorList>
    </citation>
    <scope>NUCLEOTIDE SEQUENCE [LARGE SCALE GENOMIC DNA]</scope>
    <source>
        <strain evidence="3 4">F20-122</strain>
    </source>
</reference>
<dbReference type="InterPro" id="IPR029045">
    <property type="entry name" value="ClpP/crotonase-like_dom_sf"/>
</dbReference>
<dbReference type="AlphaFoldDB" id="A0A4U5J9T3"/>
<dbReference type="EMBL" id="QKNX01000003">
    <property type="protein sequence ID" value="TKR25544.1"/>
    <property type="molecule type" value="Genomic_DNA"/>
</dbReference>
<evidence type="ECO:0000313" key="4">
    <source>
        <dbReference type="Proteomes" id="UP000308037"/>
    </source>
</evidence>
<dbReference type="InterPro" id="IPR001753">
    <property type="entry name" value="Enoyl-CoA_hydra/iso"/>
</dbReference>
<accession>A0A4U5J9T3</accession>
<dbReference type="CDD" id="cd06558">
    <property type="entry name" value="crotonase-like"/>
    <property type="match status" value="1"/>
</dbReference>
<sequence>METVGTGLATVDRDGHRADVYLSRPAKRNAMTAPLIEDVIAAFEAVDRGDVRAITLLGEGPVFCAGMDLEHMRRRVEADDGAPDPLEALSELIDAIEATRRPVVVGIKRAAVAGAFELTLGCDFRVLGSEASYGVPEVELGTFPHVGATQRLPRLVGLSKAKEIVLTGEYVPPSEALECGLVHEVCAPDAVDDRARAFADRLCENAPLGVQHGKRALDEAFERSLEDGLAFERELGRELDDTRDYREGFDARIEGREPAFEGE</sequence>
<evidence type="ECO:0000313" key="3">
    <source>
        <dbReference type="EMBL" id="TKR25544.1"/>
    </source>
</evidence>
<dbReference type="Pfam" id="PF00378">
    <property type="entry name" value="ECH_1"/>
    <property type="match status" value="1"/>
</dbReference>
<dbReference type="GO" id="GO:0016829">
    <property type="term" value="F:lyase activity"/>
    <property type="evidence" value="ECO:0007669"/>
    <property type="project" value="UniProtKB-KW"/>
</dbReference>
<comment type="caution">
    <text evidence="3">The sequence shown here is derived from an EMBL/GenBank/DDBJ whole genome shotgun (WGS) entry which is preliminary data.</text>
</comment>
<organism evidence="3 4">
    <name type="scientific">Natronomonas salsuginis</name>
    <dbReference type="NCBI Taxonomy" id="2217661"/>
    <lineage>
        <taxon>Archaea</taxon>
        <taxon>Methanobacteriati</taxon>
        <taxon>Methanobacteriota</taxon>
        <taxon>Stenosarchaea group</taxon>
        <taxon>Halobacteria</taxon>
        <taxon>Halobacteriales</taxon>
        <taxon>Natronomonadaceae</taxon>
        <taxon>Natronomonas</taxon>
    </lineage>
</organism>
<dbReference type="GO" id="GO:0006635">
    <property type="term" value="P:fatty acid beta-oxidation"/>
    <property type="evidence" value="ECO:0007669"/>
    <property type="project" value="TreeGrafter"/>
</dbReference>
<dbReference type="PANTHER" id="PTHR11941:SF169">
    <property type="entry name" value="(7AS)-7A-METHYL-1,5-DIOXO-2,3,5,6,7,7A-HEXAHYDRO-1H-INDENE-CARBOXYL-COA HYDROLASE"/>
    <property type="match status" value="1"/>
</dbReference>
<dbReference type="Gene3D" id="3.90.226.10">
    <property type="entry name" value="2-enoyl-CoA Hydratase, Chain A, domain 1"/>
    <property type="match status" value="1"/>
</dbReference>
<evidence type="ECO:0000256" key="2">
    <source>
        <dbReference type="ARBA" id="ARBA00023239"/>
    </source>
</evidence>
<protein>
    <submittedName>
        <fullName evidence="3">Enoyl-CoA hydratase/isomerase family protein</fullName>
    </submittedName>
</protein>
<keyword evidence="1" id="KW-0443">Lipid metabolism</keyword>